<dbReference type="Proteomes" id="UP000326396">
    <property type="component" value="Linkage Group LG6"/>
</dbReference>
<dbReference type="EMBL" id="SZYD01000016">
    <property type="protein sequence ID" value="KAD3338101.1"/>
    <property type="molecule type" value="Genomic_DNA"/>
</dbReference>
<gene>
    <name evidence="1" type="ORF">E3N88_33622</name>
</gene>
<evidence type="ECO:0000313" key="1">
    <source>
        <dbReference type="EMBL" id="KAD3338101.1"/>
    </source>
</evidence>
<organism evidence="1 2">
    <name type="scientific">Mikania micrantha</name>
    <name type="common">bitter vine</name>
    <dbReference type="NCBI Taxonomy" id="192012"/>
    <lineage>
        <taxon>Eukaryota</taxon>
        <taxon>Viridiplantae</taxon>
        <taxon>Streptophyta</taxon>
        <taxon>Embryophyta</taxon>
        <taxon>Tracheophyta</taxon>
        <taxon>Spermatophyta</taxon>
        <taxon>Magnoliopsida</taxon>
        <taxon>eudicotyledons</taxon>
        <taxon>Gunneridae</taxon>
        <taxon>Pentapetalae</taxon>
        <taxon>asterids</taxon>
        <taxon>campanulids</taxon>
        <taxon>Asterales</taxon>
        <taxon>Asteraceae</taxon>
        <taxon>Asteroideae</taxon>
        <taxon>Heliantheae alliance</taxon>
        <taxon>Eupatorieae</taxon>
        <taxon>Mikania</taxon>
    </lineage>
</organism>
<keyword evidence="2" id="KW-1185">Reference proteome</keyword>
<comment type="caution">
    <text evidence="1">The sequence shown here is derived from an EMBL/GenBank/DDBJ whole genome shotgun (WGS) entry which is preliminary data.</text>
</comment>
<name>A0A5N6MD47_9ASTR</name>
<accession>A0A5N6MD47</accession>
<reference evidence="1 2" key="1">
    <citation type="submission" date="2019-05" db="EMBL/GenBank/DDBJ databases">
        <title>Mikania micrantha, genome provides insights into the molecular mechanism of rapid growth.</title>
        <authorList>
            <person name="Liu B."/>
        </authorList>
    </citation>
    <scope>NUCLEOTIDE SEQUENCE [LARGE SCALE GENOMIC DNA]</scope>
    <source>
        <strain evidence="1">NLD-2019</strain>
        <tissue evidence="1">Leaf</tissue>
    </source>
</reference>
<sequence>MKLGLLGSTETHRGTRWAHKWAFAVRDPWAGEFEFLRKESRYATTDQLPPPRRRGELEAINHHFERLGAAVKAILGVLKAFHLCSSFI</sequence>
<dbReference type="AlphaFoldDB" id="A0A5N6MD47"/>
<protein>
    <submittedName>
        <fullName evidence="1">Uncharacterized protein</fullName>
    </submittedName>
</protein>
<evidence type="ECO:0000313" key="2">
    <source>
        <dbReference type="Proteomes" id="UP000326396"/>
    </source>
</evidence>
<proteinExistence type="predicted"/>